<dbReference type="RefSeq" id="XP_009845708.1">
    <property type="nucleotide sequence ID" value="XM_009847406.1"/>
</dbReference>
<evidence type="ECO:0000313" key="1">
    <source>
        <dbReference type="EMBL" id="ETV64818.1"/>
    </source>
</evidence>
<sequence length="194" mass="21877">REDTSLSAPWRTRSGLPDGDSYMLSKSGNRHALPQCLCGLLLHQGLKQMALVPFPANNDPSGVRDDMDMGRYGGYDRTAPQVWNAPAIPQPPTFSGSIKAERRAFMLEYLKYLRQINDMQCNGSRAFAMSVSACMNPFSKRRIALLDCNRDHNSITNYEWVAWFKSAGDSFRTKILDVESRVGRMSDEMMRSLA</sequence>
<dbReference type="VEuPathDB" id="FungiDB:H257_18365"/>
<dbReference type="EMBL" id="KI913270">
    <property type="protein sequence ID" value="ETV64818.1"/>
    <property type="molecule type" value="Genomic_DNA"/>
</dbReference>
<reference evidence="1" key="1">
    <citation type="submission" date="2013-12" db="EMBL/GenBank/DDBJ databases">
        <title>The Genome Sequence of Aphanomyces astaci APO3.</title>
        <authorList>
            <consortium name="The Broad Institute Genomics Platform"/>
            <person name="Russ C."/>
            <person name="Tyler B."/>
            <person name="van West P."/>
            <person name="Dieguez-Uribeondo J."/>
            <person name="Young S.K."/>
            <person name="Zeng Q."/>
            <person name="Gargeya S."/>
            <person name="Fitzgerald M."/>
            <person name="Abouelleil A."/>
            <person name="Alvarado L."/>
            <person name="Chapman S.B."/>
            <person name="Gainer-Dewar J."/>
            <person name="Goldberg J."/>
            <person name="Griggs A."/>
            <person name="Gujja S."/>
            <person name="Hansen M."/>
            <person name="Howarth C."/>
            <person name="Imamovic A."/>
            <person name="Ireland A."/>
            <person name="Larimer J."/>
            <person name="McCowan C."/>
            <person name="Murphy C."/>
            <person name="Pearson M."/>
            <person name="Poon T.W."/>
            <person name="Priest M."/>
            <person name="Roberts A."/>
            <person name="Saif S."/>
            <person name="Shea T."/>
            <person name="Sykes S."/>
            <person name="Wortman J."/>
            <person name="Nusbaum C."/>
            <person name="Birren B."/>
        </authorList>
    </citation>
    <scope>NUCLEOTIDE SEQUENCE [LARGE SCALE GENOMIC DNA]</scope>
    <source>
        <strain evidence="1">APO3</strain>
    </source>
</reference>
<feature type="non-terminal residue" evidence="1">
    <location>
        <position position="1"/>
    </location>
</feature>
<accession>W4FDL1</accession>
<name>W4FDL1_APHAT</name>
<protein>
    <submittedName>
        <fullName evidence="1">Uncharacterized protein</fullName>
    </submittedName>
</protein>
<proteinExistence type="predicted"/>
<dbReference type="OrthoDB" id="126293at2759"/>
<gene>
    <name evidence="1" type="ORF">H257_18365</name>
</gene>
<dbReference type="AlphaFoldDB" id="W4FDL1"/>
<organism evidence="1">
    <name type="scientific">Aphanomyces astaci</name>
    <name type="common">Crayfish plague agent</name>
    <dbReference type="NCBI Taxonomy" id="112090"/>
    <lineage>
        <taxon>Eukaryota</taxon>
        <taxon>Sar</taxon>
        <taxon>Stramenopiles</taxon>
        <taxon>Oomycota</taxon>
        <taxon>Saprolegniomycetes</taxon>
        <taxon>Saprolegniales</taxon>
        <taxon>Verrucalvaceae</taxon>
        <taxon>Aphanomyces</taxon>
    </lineage>
</organism>
<dbReference type="GeneID" id="20820361"/>